<evidence type="ECO:0000256" key="1">
    <source>
        <dbReference type="ARBA" id="ARBA00023002"/>
    </source>
</evidence>
<evidence type="ECO:0000313" key="3">
    <source>
        <dbReference type="EMBL" id="MBI5171051.1"/>
    </source>
</evidence>
<dbReference type="InterPro" id="IPR019752">
    <property type="entry name" value="Pyrv/ketoisovalerate_OxRed_cat"/>
</dbReference>
<accession>A0A933SGT2</accession>
<dbReference type="InterPro" id="IPR051626">
    <property type="entry name" value="Oxidoreductase_gamma_subunit"/>
</dbReference>
<name>A0A933SGT2_UNCEI</name>
<dbReference type="Proteomes" id="UP000696931">
    <property type="component" value="Unassembled WGS sequence"/>
</dbReference>
<dbReference type="Pfam" id="PF01558">
    <property type="entry name" value="POR"/>
    <property type="match status" value="1"/>
</dbReference>
<dbReference type="InterPro" id="IPR011894">
    <property type="entry name" value="PorC_KorC"/>
</dbReference>
<dbReference type="GO" id="GO:0016625">
    <property type="term" value="F:oxidoreductase activity, acting on the aldehyde or oxo group of donors, iron-sulfur protein as acceptor"/>
    <property type="evidence" value="ECO:0007669"/>
    <property type="project" value="InterPro"/>
</dbReference>
<dbReference type="Gene3D" id="3.40.920.10">
    <property type="entry name" value="Pyruvate-ferredoxin oxidoreductase, PFOR, domain III"/>
    <property type="match status" value="1"/>
</dbReference>
<protein>
    <submittedName>
        <fullName evidence="3">2-oxoacid:acceptor oxidoreductase family protein</fullName>
    </submittedName>
</protein>
<gene>
    <name evidence="3" type="ORF">HZA61_16315</name>
</gene>
<dbReference type="PANTHER" id="PTHR43366">
    <property type="entry name" value="PYRUVATE SYNTHASE SUBUNIT PORC"/>
    <property type="match status" value="1"/>
</dbReference>
<dbReference type="SUPFAM" id="SSF53323">
    <property type="entry name" value="Pyruvate-ferredoxin oxidoreductase, PFOR, domain III"/>
    <property type="match status" value="1"/>
</dbReference>
<proteinExistence type="predicted"/>
<dbReference type="NCBIfam" id="TIGR02175">
    <property type="entry name" value="PorC_KorC"/>
    <property type="match status" value="1"/>
</dbReference>
<evidence type="ECO:0000313" key="4">
    <source>
        <dbReference type="Proteomes" id="UP000696931"/>
    </source>
</evidence>
<dbReference type="AlphaFoldDB" id="A0A933SGT2"/>
<comment type="caution">
    <text evidence="3">The sequence shown here is derived from an EMBL/GenBank/DDBJ whole genome shotgun (WGS) entry which is preliminary data.</text>
</comment>
<dbReference type="PANTHER" id="PTHR43366:SF1">
    <property type="entry name" value="PYRUVATE SYNTHASE SUBUNIT PORC"/>
    <property type="match status" value="1"/>
</dbReference>
<dbReference type="EMBL" id="JACRIW010000117">
    <property type="protein sequence ID" value="MBI5171051.1"/>
    <property type="molecule type" value="Genomic_DNA"/>
</dbReference>
<evidence type="ECO:0000259" key="2">
    <source>
        <dbReference type="Pfam" id="PF01558"/>
    </source>
</evidence>
<sequence>MRELRIHGRGGQGAVIASKLLATALFLEGKSVQSFPAFGVERRGAPVTAFLRTSDGPILLRCEITKPDGLIVLDPTLIAAVDVAAGLKDGGSILVNAEGGPETFPKLAERFRVGTVDASAVAREYGLGSKNQPIVNTAILGAFAAFSGIVSIDSVCRAIESEVPFKTADNVTAARAAAGLLRTSEAPALAGAAAREVTRG</sequence>
<feature type="domain" description="Pyruvate/ketoisovalerate oxidoreductase catalytic" evidence="2">
    <location>
        <begin position="10"/>
        <end position="177"/>
    </location>
</feature>
<dbReference type="InterPro" id="IPR002869">
    <property type="entry name" value="Pyrv_flavodox_OxRed_cen"/>
</dbReference>
<reference evidence="3" key="1">
    <citation type="submission" date="2020-07" db="EMBL/GenBank/DDBJ databases">
        <title>Huge and variable diversity of episymbiotic CPR bacteria and DPANN archaea in groundwater ecosystems.</title>
        <authorList>
            <person name="He C.Y."/>
            <person name="Keren R."/>
            <person name="Whittaker M."/>
            <person name="Farag I.F."/>
            <person name="Doudna J."/>
            <person name="Cate J.H.D."/>
            <person name="Banfield J.F."/>
        </authorList>
    </citation>
    <scope>NUCLEOTIDE SEQUENCE</scope>
    <source>
        <strain evidence="3">NC_groundwater_1813_Pr3_B-0.1um_71_17</strain>
    </source>
</reference>
<organism evidence="3 4">
    <name type="scientific">Eiseniibacteriota bacterium</name>
    <dbReference type="NCBI Taxonomy" id="2212470"/>
    <lineage>
        <taxon>Bacteria</taxon>
        <taxon>Candidatus Eiseniibacteriota</taxon>
    </lineage>
</organism>
<keyword evidence="1" id="KW-0560">Oxidoreductase</keyword>